<evidence type="ECO:0000313" key="4">
    <source>
        <dbReference type="Proteomes" id="UP001431221"/>
    </source>
</evidence>
<proteinExistence type="predicted"/>
<evidence type="ECO:0000313" key="3">
    <source>
        <dbReference type="EMBL" id="MCK7613660.1"/>
    </source>
</evidence>
<name>A0ABT0GXX4_9HYPH</name>
<dbReference type="RefSeq" id="WP_248155745.1">
    <property type="nucleotide sequence ID" value="NZ_JALNMJ010000010.1"/>
</dbReference>
<evidence type="ECO:0000256" key="1">
    <source>
        <dbReference type="SAM" id="Phobius"/>
    </source>
</evidence>
<feature type="transmembrane region" description="Helical" evidence="1">
    <location>
        <begin position="212"/>
        <end position="232"/>
    </location>
</feature>
<feature type="transmembrane region" description="Helical" evidence="1">
    <location>
        <begin position="181"/>
        <end position="200"/>
    </location>
</feature>
<sequence length="350" mass="36966">MLFRAIAGEAELLSNIASADTGMTTLNAQNWDRNPAVTSIACILGSVVSFSLGDMTMKHISQTTVPLHQAVALRSAIALILTLLLFRGGKSLLAAFRTERPVQHLLRGLAVSVSNITYFAALAALPMADTAAIFFIAPMLLTAFSAIFIGDHVGPFRWAALVVGFGGVLLIIRPGSPDFEWVYILPALSAAAYAVMQTITRGMGLRESTLSMALYAQVGFLAGSLALGAALGDGRFAGSGGPAADFLLRPWVLPTSRELTLIVFTGVTITIGGYLVSQAYRLSSASVVAPFEYTSLALAVTWGVLIWGDVPDALASIGIALILLSGLTIALREARAGRKKLSAQRMVIRR</sequence>
<dbReference type="InterPro" id="IPR037185">
    <property type="entry name" value="EmrE-like"/>
</dbReference>
<protein>
    <submittedName>
        <fullName evidence="3">DMT family transporter</fullName>
    </submittedName>
</protein>
<organism evidence="3 4">
    <name type="scientific">Roseibium sediminicola</name>
    <dbReference type="NCBI Taxonomy" id="2933272"/>
    <lineage>
        <taxon>Bacteria</taxon>
        <taxon>Pseudomonadati</taxon>
        <taxon>Pseudomonadota</taxon>
        <taxon>Alphaproteobacteria</taxon>
        <taxon>Hyphomicrobiales</taxon>
        <taxon>Stappiaceae</taxon>
        <taxon>Roseibium</taxon>
    </lineage>
</organism>
<dbReference type="Proteomes" id="UP001431221">
    <property type="component" value="Unassembled WGS sequence"/>
</dbReference>
<feature type="transmembrane region" description="Helical" evidence="1">
    <location>
        <begin position="65"/>
        <end position="86"/>
    </location>
</feature>
<accession>A0ABT0GXX4</accession>
<evidence type="ECO:0000259" key="2">
    <source>
        <dbReference type="Pfam" id="PF00892"/>
    </source>
</evidence>
<dbReference type="InterPro" id="IPR000620">
    <property type="entry name" value="EamA_dom"/>
</dbReference>
<dbReference type="PANTHER" id="PTHR22911:SF103">
    <property type="entry name" value="BLR2811 PROTEIN"/>
    <property type="match status" value="1"/>
</dbReference>
<keyword evidence="1" id="KW-0472">Membrane</keyword>
<reference evidence="3" key="1">
    <citation type="submission" date="2022-04" db="EMBL/GenBank/DDBJ databases">
        <title>Roseibium sp. CAU 1639 isolated from mud.</title>
        <authorList>
            <person name="Kim W."/>
        </authorList>
    </citation>
    <scope>NUCLEOTIDE SEQUENCE</scope>
    <source>
        <strain evidence="3">CAU 1639</strain>
    </source>
</reference>
<dbReference type="PANTHER" id="PTHR22911">
    <property type="entry name" value="ACYL-MALONYL CONDENSING ENZYME-RELATED"/>
    <property type="match status" value="1"/>
</dbReference>
<feature type="transmembrane region" description="Helical" evidence="1">
    <location>
        <begin position="313"/>
        <end position="331"/>
    </location>
</feature>
<feature type="transmembrane region" description="Helical" evidence="1">
    <location>
        <begin position="288"/>
        <end position="307"/>
    </location>
</feature>
<keyword evidence="1" id="KW-1133">Transmembrane helix</keyword>
<gene>
    <name evidence="3" type="ORF">M0H32_15925</name>
</gene>
<dbReference type="EMBL" id="JALNMJ010000010">
    <property type="protein sequence ID" value="MCK7613660.1"/>
    <property type="molecule type" value="Genomic_DNA"/>
</dbReference>
<feature type="domain" description="EamA" evidence="2">
    <location>
        <begin position="40"/>
        <end position="172"/>
    </location>
</feature>
<feature type="transmembrane region" description="Helical" evidence="1">
    <location>
        <begin position="259"/>
        <end position="276"/>
    </location>
</feature>
<feature type="transmembrane region" description="Helical" evidence="1">
    <location>
        <begin position="106"/>
        <end position="125"/>
    </location>
</feature>
<dbReference type="Pfam" id="PF00892">
    <property type="entry name" value="EamA"/>
    <property type="match status" value="1"/>
</dbReference>
<comment type="caution">
    <text evidence="3">The sequence shown here is derived from an EMBL/GenBank/DDBJ whole genome shotgun (WGS) entry which is preliminary data.</text>
</comment>
<feature type="transmembrane region" description="Helical" evidence="1">
    <location>
        <begin position="36"/>
        <end position="53"/>
    </location>
</feature>
<keyword evidence="1" id="KW-0812">Transmembrane</keyword>
<feature type="transmembrane region" description="Helical" evidence="1">
    <location>
        <begin position="156"/>
        <end position="175"/>
    </location>
</feature>
<keyword evidence="4" id="KW-1185">Reference proteome</keyword>
<feature type="transmembrane region" description="Helical" evidence="1">
    <location>
        <begin position="131"/>
        <end position="149"/>
    </location>
</feature>
<dbReference type="SUPFAM" id="SSF103481">
    <property type="entry name" value="Multidrug resistance efflux transporter EmrE"/>
    <property type="match status" value="2"/>
</dbReference>